<keyword evidence="1 4" id="KW-0378">Hydrolase</keyword>
<dbReference type="PATRIC" id="fig|413882.6.peg.4744"/>
<dbReference type="InterPro" id="IPR022742">
    <property type="entry name" value="Hydrolase_4"/>
</dbReference>
<dbReference type="PANTHER" id="PTHR22946:SF9">
    <property type="entry name" value="POLYKETIDE TRANSFERASE AF380"/>
    <property type="match status" value="1"/>
</dbReference>
<protein>
    <submittedName>
        <fullName evidence="4">Alpha/beta hydrolase</fullName>
    </submittedName>
</protein>
<dbReference type="Proteomes" id="UP000035352">
    <property type="component" value="Chromosome"/>
</dbReference>
<dbReference type="PANTHER" id="PTHR22946">
    <property type="entry name" value="DIENELACTONE HYDROLASE DOMAIN-CONTAINING PROTEIN-RELATED"/>
    <property type="match status" value="1"/>
</dbReference>
<feature type="domain" description="Serine aminopeptidase S33" evidence="3">
    <location>
        <begin position="27"/>
        <end position="163"/>
    </location>
</feature>
<keyword evidence="5" id="KW-1185">Reference proteome</keyword>
<feature type="transmembrane region" description="Helical" evidence="2">
    <location>
        <begin position="153"/>
        <end position="172"/>
    </location>
</feature>
<dbReference type="EMBL" id="CP011371">
    <property type="protein sequence ID" value="AKJ31227.1"/>
    <property type="molecule type" value="Genomic_DNA"/>
</dbReference>
<keyword evidence="2" id="KW-0812">Transmembrane</keyword>
<dbReference type="STRING" id="413882.AAW51_4536"/>
<keyword evidence="2" id="KW-1133">Transmembrane helix</keyword>
<dbReference type="Gene3D" id="3.40.50.1820">
    <property type="entry name" value="alpha/beta hydrolase"/>
    <property type="match status" value="1"/>
</dbReference>
<dbReference type="PIRSF" id="PIRSF037442">
    <property type="entry name" value="UCP037442_abhydr"/>
    <property type="match status" value="1"/>
</dbReference>
<evidence type="ECO:0000256" key="1">
    <source>
        <dbReference type="ARBA" id="ARBA00022801"/>
    </source>
</evidence>
<dbReference type="SUPFAM" id="SSF53474">
    <property type="entry name" value="alpha/beta-Hydrolases"/>
    <property type="match status" value="1"/>
</dbReference>
<reference evidence="4 5" key="1">
    <citation type="submission" date="2015-05" db="EMBL/GenBank/DDBJ databases">
        <authorList>
            <person name="Tang B."/>
            <person name="Yu Y."/>
        </authorList>
    </citation>
    <scope>NUCLEOTIDE SEQUENCE [LARGE SCALE GENOMIC DNA]</scope>
    <source>
        <strain evidence="4 5">DSM 7029</strain>
    </source>
</reference>
<dbReference type="InterPro" id="IPR029058">
    <property type="entry name" value="AB_hydrolase_fold"/>
</dbReference>
<sequence>METVELITADGTRVAARFYKPDSQVSEARAAVLIGPAMGVRQEYYRPFAQWLSEEGYLVATFDYRGMGDSRPAELKGSLRGFKADLFDWAQDYDTAIDAVREAAPELPLYLIGHSLGAQLPGLLRNRDRVAALVSVAAGSGYWRDNAPRTRRMVLYFWHVVVPIATRLFGYFPGRRLRKVGDLPSGVALQWRRWCLHPRYHVGAEGDAVRHAFEQARFPVVALSMTDDELMTERGTRVLVDCYANAPRRIERITPQDANAPSIGHFGFFREQFEATLWRRASELFQGFQGFNQETTA</sequence>
<name>A0A0G3BP85_9BURK</name>
<dbReference type="GO" id="GO:0052689">
    <property type="term" value="F:carboxylic ester hydrolase activity"/>
    <property type="evidence" value="ECO:0007669"/>
    <property type="project" value="UniProtKB-ARBA"/>
</dbReference>
<dbReference type="Pfam" id="PF12146">
    <property type="entry name" value="Hydrolase_4"/>
    <property type="match status" value="1"/>
</dbReference>
<dbReference type="RefSeq" id="WP_047196409.1">
    <property type="nucleotide sequence ID" value="NZ_CP011371.1"/>
</dbReference>
<dbReference type="KEGG" id="pbh:AAW51_4536"/>
<keyword evidence="2" id="KW-0472">Membrane</keyword>
<dbReference type="OrthoDB" id="9785076at2"/>
<dbReference type="AlphaFoldDB" id="A0A0G3BP85"/>
<evidence type="ECO:0000259" key="3">
    <source>
        <dbReference type="Pfam" id="PF12146"/>
    </source>
</evidence>
<proteinExistence type="predicted"/>
<evidence type="ECO:0000256" key="2">
    <source>
        <dbReference type="SAM" id="Phobius"/>
    </source>
</evidence>
<organism evidence="4 5">
    <name type="scientific">Caldimonas brevitalea</name>
    <dbReference type="NCBI Taxonomy" id="413882"/>
    <lineage>
        <taxon>Bacteria</taxon>
        <taxon>Pseudomonadati</taxon>
        <taxon>Pseudomonadota</taxon>
        <taxon>Betaproteobacteria</taxon>
        <taxon>Burkholderiales</taxon>
        <taxon>Sphaerotilaceae</taxon>
        <taxon>Caldimonas</taxon>
    </lineage>
</organism>
<dbReference type="InterPro" id="IPR050261">
    <property type="entry name" value="FrsA_esterase"/>
</dbReference>
<accession>A0A0G3BP85</accession>
<evidence type="ECO:0000313" key="5">
    <source>
        <dbReference type="Proteomes" id="UP000035352"/>
    </source>
</evidence>
<evidence type="ECO:0000313" key="4">
    <source>
        <dbReference type="EMBL" id="AKJ31227.1"/>
    </source>
</evidence>
<gene>
    <name evidence="4" type="ORF">AAW51_4536</name>
</gene>
<dbReference type="InterPro" id="IPR017208">
    <property type="entry name" value="UCP037442_abhydr"/>
</dbReference>